<dbReference type="EMBL" id="ATBP01000299">
    <property type="protein sequence ID" value="ETR71241.1"/>
    <property type="molecule type" value="Genomic_DNA"/>
</dbReference>
<evidence type="ECO:0008006" key="3">
    <source>
        <dbReference type="Google" id="ProtNLM"/>
    </source>
</evidence>
<dbReference type="InterPro" id="IPR019960">
    <property type="entry name" value="T1SS_VCA0849"/>
</dbReference>
<comment type="caution">
    <text evidence="1">The sequence shown here is derived from an EMBL/GenBank/DDBJ whole genome shotgun (WGS) entry which is preliminary data.</text>
</comment>
<dbReference type="SUPFAM" id="SSF51120">
    <property type="entry name" value="beta-Roll"/>
    <property type="match status" value="1"/>
</dbReference>
<gene>
    <name evidence="1" type="ORF">OMM_02633</name>
</gene>
<evidence type="ECO:0000313" key="2">
    <source>
        <dbReference type="Proteomes" id="UP000189670"/>
    </source>
</evidence>
<accession>A0A1V1P8R0</accession>
<dbReference type="Gene3D" id="2.150.10.10">
    <property type="entry name" value="Serralysin-like metalloprotease, C-terminal"/>
    <property type="match status" value="1"/>
</dbReference>
<proteinExistence type="predicted"/>
<dbReference type="InterPro" id="IPR038081">
    <property type="entry name" value="CalX-like_sf"/>
</dbReference>
<dbReference type="Proteomes" id="UP000189670">
    <property type="component" value="Unassembled WGS sequence"/>
</dbReference>
<dbReference type="SUPFAM" id="SSF141072">
    <property type="entry name" value="CalX-like"/>
    <property type="match status" value="1"/>
</dbReference>
<sequence>MNSKEHEQTLLTGPYFEIAIAGKNDPTHPGELRVSDVTSSVYSNFRVDNQWLLAQVTRKNNQSFIDINFLWTGGPFTYEENNNLANDPIVGGKNIWTWDFNELEWEANISALMDGLFAEMLFFSKPLPYIKKWQIYAHLMAKWFGYVVCDHSQATRDIQVSAITGVNSEIVRQFRIQADQAWSAYSDAVFQNSGVENALAHLESFLPENWQWSVSPPTVDEALQAIDTIKYDYIEDFVNVYGRDYSYIIIGGMRDDTLTGGFENDILVGGSGADSLKGCSGKDIFVVDDGDKVIDFNIKDDDIIDISHLLTNTSHPLNRYIHFEIQNDAITGEVHTMMKINADGEGSDFNDASILLHNVIFRDRINIGALWASGNLHAGASKPELSVSLSVIDDQASELSNDAAEIHISFSDTDLAKDLIIPLVLGGTAIIGKDYQLQVPIWNDESNSYQSILINENIIAVHLKKGEQLLPVQIVPISDHKAEPVETISVSLFQKGDAYQVVDTQGSTITISDGQDEISIKTINEYTMEGKDLAGSVLISRNGSNDTTKAVQLMIKGTAENGRDCHYIPSEISIPHNLTQYVLEIVPYQDSIEEIDEFVEIIVAPSDNYIIKGASSARVRISDYKTELSDGDIDHNEIVDLRDAIIVLQVCAGKNISGIHIDTSLQNKQIGMKEALFIINAVGSDQANSLK</sequence>
<organism evidence="1 2">
    <name type="scientific">Candidatus Magnetoglobus multicellularis str. Araruama</name>
    <dbReference type="NCBI Taxonomy" id="890399"/>
    <lineage>
        <taxon>Bacteria</taxon>
        <taxon>Pseudomonadati</taxon>
        <taxon>Thermodesulfobacteriota</taxon>
        <taxon>Desulfobacteria</taxon>
        <taxon>Desulfobacterales</taxon>
        <taxon>Desulfobacteraceae</taxon>
        <taxon>Candidatus Magnetoglobus</taxon>
    </lineage>
</organism>
<dbReference type="InterPro" id="IPR011049">
    <property type="entry name" value="Serralysin-like_metalloprot_C"/>
</dbReference>
<evidence type="ECO:0000313" key="1">
    <source>
        <dbReference type="EMBL" id="ETR71241.1"/>
    </source>
</evidence>
<name>A0A1V1P8R0_9BACT</name>
<dbReference type="Gene3D" id="2.60.40.2030">
    <property type="match status" value="1"/>
</dbReference>
<dbReference type="NCBIfam" id="TIGR03661">
    <property type="entry name" value="T1SS_VCA0849"/>
    <property type="match status" value="1"/>
</dbReference>
<reference evidence="2" key="1">
    <citation type="submission" date="2012-11" db="EMBL/GenBank/DDBJ databases">
        <authorList>
            <person name="Lucero-Rivera Y.E."/>
            <person name="Tovar-Ramirez D."/>
        </authorList>
    </citation>
    <scope>NUCLEOTIDE SEQUENCE [LARGE SCALE GENOMIC DNA]</scope>
    <source>
        <strain evidence="2">Araruama</strain>
    </source>
</reference>
<dbReference type="AlphaFoldDB" id="A0A1V1P8R0"/>
<protein>
    <recommendedName>
        <fullName evidence="3">Calx-beta domain-containing protein</fullName>
    </recommendedName>
</protein>